<dbReference type="InterPro" id="IPR052210">
    <property type="entry name" value="LysM1-like"/>
</dbReference>
<comment type="similarity">
    <text evidence="4">Belongs to the secreted LysM effector family.</text>
</comment>
<dbReference type="Pfam" id="PF01476">
    <property type="entry name" value="LysM"/>
    <property type="match status" value="2"/>
</dbReference>
<dbReference type="eggNOG" id="ENOG502SNDA">
    <property type="taxonomic scope" value="Eukaryota"/>
</dbReference>
<feature type="signal peptide" evidence="5">
    <location>
        <begin position="1"/>
        <end position="23"/>
    </location>
</feature>
<feature type="domain" description="LysM" evidence="6">
    <location>
        <begin position="296"/>
        <end position="342"/>
    </location>
</feature>
<dbReference type="PANTHER" id="PTHR34997:SF2">
    <property type="entry name" value="LYSM DOMAIN-CONTAINING PROTEIN-RELATED"/>
    <property type="match status" value="1"/>
</dbReference>
<dbReference type="GO" id="GO:0008061">
    <property type="term" value="F:chitin binding"/>
    <property type="evidence" value="ECO:0007669"/>
    <property type="project" value="UniProtKB-KW"/>
</dbReference>
<dbReference type="Gene3D" id="3.10.350.10">
    <property type="entry name" value="LysM domain"/>
    <property type="match status" value="4"/>
</dbReference>
<evidence type="ECO:0000256" key="2">
    <source>
        <dbReference type="ARBA" id="ARBA00022729"/>
    </source>
</evidence>
<dbReference type="EMBL" id="CP003009">
    <property type="protein sequence ID" value="AEO62989.1"/>
    <property type="molecule type" value="Genomic_DNA"/>
</dbReference>
<evidence type="ECO:0000259" key="6">
    <source>
        <dbReference type="PROSITE" id="PS51782"/>
    </source>
</evidence>
<dbReference type="OrthoDB" id="2281372at2759"/>
<gene>
    <name evidence="7" type="ORF">THITE_2125566</name>
</gene>
<feature type="domain" description="LysM" evidence="6">
    <location>
        <begin position="528"/>
        <end position="578"/>
    </location>
</feature>
<dbReference type="GeneID" id="11515495"/>
<name>G2QVK8_THETT</name>
<accession>G2QVK8</accession>
<dbReference type="InterPro" id="IPR036779">
    <property type="entry name" value="LysM_dom_sf"/>
</dbReference>
<reference evidence="7 8" key="1">
    <citation type="journal article" date="2011" name="Nat. Biotechnol.">
        <title>Comparative genomic analysis of the thermophilic biomass-degrading fungi Myceliophthora thermophila and Thielavia terrestris.</title>
        <authorList>
            <person name="Berka R.M."/>
            <person name="Grigoriev I.V."/>
            <person name="Otillar R."/>
            <person name="Salamov A."/>
            <person name="Grimwood J."/>
            <person name="Reid I."/>
            <person name="Ishmael N."/>
            <person name="John T."/>
            <person name="Darmond C."/>
            <person name="Moisan M.-C."/>
            <person name="Henrissat B."/>
            <person name="Coutinho P.M."/>
            <person name="Lombard V."/>
            <person name="Natvig D.O."/>
            <person name="Lindquist E."/>
            <person name="Schmutz J."/>
            <person name="Lucas S."/>
            <person name="Harris P."/>
            <person name="Powlowski J."/>
            <person name="Bellemare A."/>
            <person name="Taylor D."/>
            <person name="Butler G."/>
            <person name="de Vries R.P."/>
            <person name="Allijn I.E."/>
            <person name="van den Brink J."/>
            <person name="Ushinsky S."/>
            <person name="Storms R."/>
            <person name="Powell A.J."/>
            <person name="Paulsen I.T."/>
            <person name="Elbourne L.D.H."/>
            <person name="Baker S.E."/>
            <person name="Magnuson J."/>
            <person name="LaBoissiere S."/>
            <person name="Clutterbuck A.J."/>
            <person name="Martinez D."/>
            <person name="Wogulis M."/>
            <person name="de Leon A.L."/>
            <person name="Rey M.W."/>
            <person name="Tsang A."/>
        </authorList>
    </citation>
    <scope>NUCLEOTIDE SEQUENCE [LARGE SCALE GENOMIC DNA]</scope>
    <source>
        <strain evidence="8">ATCC 38088 / NRRL 8126</strain>
    </source>
</reference>
<feature type="domain" description="LysM" evidence="6">
    <location>
        <begin position="620"/>
        <end position="670"/>
    </location>
</feature>
<protein>
    <recommendedName>
        <fullName evidence="6">LysM domain-containing protein</fullName>
    </recommendedName>
</protein>
<evidence type="ECO:0000313" key="7">
    <source>
        <dbReference type="EMBL" id="AEO62989.1"/>
    </source>
</evidence>
<evidence type="ECO:0000256" key="3">
    <source>
        <dbReference type="ARBA" id="ARBA00023026"/>
    </source>
</evidence>
<organism evidence="7 8">
    <name type="scientific">Thermothielavioides terrestris (strain ATCC 38088 / NRRL 8126)</name>
    <name type="common">Thielavia terrestris</name>
    <dbReference type="NCBI Taxonomy" id="578455"/>
    <lineage>
        <taxon>Eukaryota</taxon>
        <taxon>Fungi</taxon>
        <taxon>Dikarya</taxon>
        <taxon>Ascomycota</taxon>
        <taxon>Pezizomycotina</taxon>
        <taxon>Sordariomycetes</taxon>
        <taxon>Sordariomycetidae</taxon>
        <taxon>Sordariales</taxon>
        <taxon>Chaetomiaceae</taxon>
        <taxon>Thermothielavioides</taxon>
        <taxon>Thermothielavioides terrestris</taxon>
    </lineage>
</organism>
<dbReference type="CDD" id="cd00118">
    <property type="entry name" value="LysM"/>
    <property type="match status" value="3"/>
</dbReference>
<evidence type="ECO:0000256" key="5">
    <source>
        <dbReference type="SAM" id="SignalP"/>
    </source>
</evidence>
<keyword evidence="2 5" id="KW-0732">Signal</keyword>
<evidence type="ECO:0000256" key="4">
    <source>
        <dbReference type="ARBA" id="ARBA00044955"/>
    </source>
</evidence>
<evidence type="ECO:0000313" key="8">
    <source>
        <dbReference type="Proteomes" id="UP000008181"/>
    </source>
</evidence>
<dbReference type="AlphaFoldDB" id="G2QVK8"/>
<keyword evidence="8" id="KW-1185">Reference proteome</keyword>
<keyword evidence="3" id="KW-0843">Virulence</keyword>
<dbReference type="KEGG" id="ttt:THITE_2125566"/>
<dbReference type="STRING" id="578455.G2QVK8"/>
<dbReference type="PROSITE" id="PS51782">
    <property type="entry name" value="LYSM"/>
    <property type="match status" value="4"/>
</dbReference>
<evidence type="ECO:0000256" key="1">
    <source>
        <dbReference type="ARBA" id="ARBA00022669"/>
    </source>
</evidence>
<feature type="chain" id="PRO_5003436675" description="LysM domain-containing protein" evidence="5">
    <location>
        <begin position="24"/>
        <end position="773"/>
    </location>
</feature>
<keyword evidence="1" id="KW-0147">Chitin-binding</keyword>
<dbReference type="InterPro" id="IPR018392">
    <property type="entry name" value="LysM"/>
</dbReference>
<dbReference type="RefSeq" id="XP_003649325.1">
    <property type="nucleotide sequence ID" value="XM_003649277.1"/>
</dbReference>
<dbReference type="HOGENOM" id="CLU_010591_5_1_1"/>
<feature type="domain" description="LysM" evidence="6">
    <location>
        <begin position="409"/>
        <end position="460"/>
    </location>
</feature>
<sequence length="773" mass="80011">MAATKLSALALAAAALLTPAAHAFSLYPTVNGDALAQALGISSDCLAALNETVSCDDSLFSWTVSVDDYWWEADNLTTLCTSQCTASAATWVSDVLSGCINDDIVIQGKAVPAASVAERFGEGLAIACLQTSQPAQADSAGWCMLESQNWVGSDVVRPDCTTDPTDPSCSDPANVTADNARLSNLYPDSMLCSDCFLKLFNLRLSSNYLPDHDYSDYLVDQLQDIQEVCSSTLGAISTRAWGGYPDATTMASNATTTSEFTSSVPASTTSTTTTATTTTVVTPTPTQSGMVNNCNKFAFAVANSTCFDIAQNYSITLQDFYMWNAGVGADCQNLWANTYYCVGIQLPPGFFSSSACQTVDLTVGYFKDPTANCEYLSLLYNVTTGDLLQATQDDACYSDVPQCLPPPCQLVQVANGSTCDALASSFSTSALNVTTQMFLSWNPNIIGPCENLTAGQYVCADNPGGSYAPPALAPPDVGAGGQERGGPGGWDPTAITGTPSLIVTTGLNINPTAAPQPTQPGIAAGCTAYSRAAAGDTCASFAAKNAVAPDQLYAWNPVLGAGGADCATEFWAGYYYCVAASGTGTGTPTATPTTTTTIPSQPVVTAPGPTQTGIAPTCNKFAVANAGDTCDAFARANGITPAQLYAWNSVLGPNGENCATSFWAKEYYCVGVSGAAKPPPSAAHFLLVPGNHGGPALLGAEVVGAPPVVAVDLARLLLVEGVRPGMAIQYSERSFSAQSAISSTNGRVSYLVHPRPVLQISSGTIGSGPPRRL</sequence>
<dbReference type="Proteomes" id="UP000008181">
    <property type="component" value="Chromosome 1"/>
</dbReference>
<proteinExistence type="inferred from homology"/>
<dbReference type="PANTHER" id="PTHR34997">
    <property type="entry name" value="AM15"/>
    <property type="match status" value="1"/>
</dbReference>